<keyword evidence="1" id="KW-0812">Transmembrane</keyword>
<evidence type="ECO:0000313" key="2">
    <source>
        <dbReference type="EMBL" id="EGH17360.1"/>
    </source>
</evidence>
<feature type="transmembrane region" description="Helical" evidence="1">
    <location>
        <begin position="40"/>
        <end position="66"/>
    </location>
</feature>
<gene>
    <name evidence="2" type="ORF">Pgy4_30791</name>
</gene>
<evidence type="ECO:0000313" key="3">
    <source>
        <dbReference type="Proteomes" id="UP000005466"/>
    </source>
</evidence>
<dbReference type="Pfam" id="PF11157">
    <property type="entry name" value="DUF2937"/>
    <property type="match status" value="1"/>
</dbReference>
<sequence length="80" mass="8987">LGLQGPWYSKALFVVTSADADIRRETFNGYTWQVLLAPEVIAWGIISALLLALVVESVGLLLGWVIHGGRRKPQLERDWR</sequence>
<dbReference type="HOGENOM" id="CLU_2595765_0_0_6"/>
<proteinExistence type="predicted"/>
<keyword evidence="1" id="KW-0472">Membrane</keyword>
<dbReference type="InterPro" id="IPR022584">
    <property type="entry name" value="DUF2937"/>
</dbReference>
<feature type="non-terminal residue" evidence="2">
    <location>
        <position position="1"/>
    </location>
</feature>
<evidence type="ECO:0000256" key="1">
    <source>
        <dbReference type="SAM" id="Phobius"/>
    </source>
</evidence>
<name>F3CDL8_PSESG</name>
<dbReference type="EMBL" id="ADWY01001700">
    <property type="protein sequence ID" value="EGH17360.1"/>
    <property type="molecule type" value="Genomic_DNA"/>
</dbReference>
<comment type="caution">
    <text evidence="2">The sequence shown here is derived from an EMBL/GenBank/DDBJ whole genome shotgun (WGS) entry which is preliminary data.</text>
</comment>
<dbReference type="BioCyc" id="PSYR875330:G11XH-5851-MONOMER"/>
<protein>
    <submittedName>
        <fullName evidence="2">Uncharacterized protein</fullName>
    </submittedName>
</protein>
<dbReference type="Proteomes" id="UP000005466">
    <property type="component" value="Unassembled WGS sequence"/>
</dbReference>
<organism evidence="2 3">
    <name type="scientific">Pseudomonas savastanoi pv. glycinea str. race 4</name>
    <dbReference type="NCBI Taxonomy" id="875330"/>
    <lineage>
        <taxon>Bacteria</taxon>
        <taxon>Pseudomonadati</taxon>
        <taxon>Pseudomonadota</taxon>
        <taxon>Gammaproteobacteria</taxon>
        <taxon>Pseudomonadales</taxon>
        <taxon>Pseudomonadaceae</taxon>
        <taxon>Pseudomonas</taxon>
    </lineage>
</organism>
<dbReference type="AlphaFoldDB" id="F3CDL8"/>
<reference evidence="2 3" key="1">
    <citation type="journal article" date="2011" name="PLoS Pathog.">
        <title>Dynamic evolution of pathogenicity revealed by sequencing and comparative genomics of 19 Pseudomonas syringae isolates.</title>
        <authorList>
            <person name="Baltrus D.A."/>
            <person name="Nishimura M.T."/>
            <person name="Romanchuk A."/>
            <person name="Chang J.H."/>
            <person name="Mukhtar M.S."/>
            <person name="Cherkis K."/>
            <person name="Roach J."/>
            <person name="Grant S.R."/>
            <person name="Jones C.D."/>
            <person name="Dangl J.L."/>
        </authorList>
    </citation>
    <scope>NUCLEOTIDE SEQUENCE [LARGE SCALE GENOMIC DNA]</scope>
    <source>
        <strain evidence="3">race 4</strain>
    </source>
</reference>
<accession>F3CDL8</accession>
<keyword evidence="1" id="KW-1133">Transmembrane helix</keyword>